<dbReference type="CDD" id="cd06503">
    <property type="entry name" value="ATP-synt_Fo_b"/>
    <property type="match status" value="1"/>
</dbReference>
<accession>A0ABR0BKU2</accession>
<evidence type="ECO:0000256" key="2">
    <source>
        <dbReference type="SAM" id="MobiDB-lite"/>
    </source>
</evidence>
<evidence type="ECO:0000313" key="4">
    <source>
        <dbReference type="EMBL" id="KAK4083063.1"/>
    </source>
</evidence>
<feature type="compositionally biased region" description="Low complexity" evidence="2">
    <location>
        <begin position="504"/>
        <end position="526"/>
    </location>
</feature>
<feature type="compositionally biased region" description="Low complexity" evidence="2">
    <location>
        <begin position="647"/>
        <end position="663"/>
    </location>
</feature>
<dbReference type="Pfam" id="PF05057">
    <property type="entry name" value="DUF676"/>
    <property type="match status" value="1"/>
</dbReference>
<feature type="region of interest" description="Disordered" evidence="2">
    <location>
        <begin position="299"/>
        <end position="343"/>
    </location>
</feature>
<evidence type="ECO:0000259" key="3">
    <source>
        <dbReference type="Pfam" id="PF05057"/>
    </source>
</evidence>
<dbReference type="PANTHER" id="PTHR47842">
    <property type="entry name" value="EXPRESSED PROTEIN"/>
    <property type="match status" value="1"/>
</dbReference>
<reference evidence="4 5" key="1">
    <citation type="journal article" date="2024" name="Microbiol. Resour. Announc.">
        <title>Genome annotations for the ascomycete fungi Trichoderma harzianum, Trichoderma aggressivum, and Purpureocillium lilacinum.</title>
        <authorList>
            <person name="Beijen E.P.W."/>
            <person name="Ohm R.A."/>
        </authorList>
    </citation>
    <scope>NUCLEOTIDE SEQUENCE [LARGE SCALE GENOMIC DNA]</scope>
    <source>
        <strain evidence="4 5">CBS 150709</strain>
    </source>
</reference>
<feature type="region of interest" description="Disordered" evidence="2">
    <location>
        <begin position="74"/>
        <end position="119"/>
    </location>
</feature>
<keyword evidence="5" id="KW-1185">Reference proteome</keyword>
<feature type="compositionally biased region" description="Basic and acidic residues" evidence="2">
    <location>
        <begin position="802"/>
        <end position="817"/>
    </location>
</feature>
<comment type="similarity">
    <text evidence="1">Belongs to the putative lipase ROG1 family.</text>
</comment>
<feature type="region of interest" description="Disordered" evidence="2">
    <location>
        <begin position="632"/>
        <end position="666"/>
    </location>
</feature>
<feature type="compositionally biased region" description="Basic and acidic residues" evidence="2">
    <location>
        <begin position="848"/>
        <end position="875"/>
    </location>
</feature>
<dbReference type="EMBL" id="JAWRVI010000061">
    <property type="protein sequence ID" value="KAK4083063.1"/>
    <property type="molecule type" value="Genomic_DNA"/>
</dbReference>
<dbReference type="Gene3D" id="3.40.50.1820">
    <property type="entry name" value="alpha/beta hydrolase"/>
    <property type="match status" value="1"/>
</dbReference>
<dbReference type="PANTHER" id="PTHR47842:SF3">
    <property type="entry name" value="DUF676 DOMAIN-CONTAINING PROTEIN"/>
    <property type="match status" value="1"/>
</dbReference>
<feature type="region of interest" description="Disordered" evidence="2">
    <location>
        <begin position="486"/>
        <end position="541"/>
    </location>
</feature>
<feature type="compositionally biased region" description="Pro residues" evidence="2">
    <location>
        <begin position="193"/>
        <end position="202"/>
    </location>
</feature>
<organism evidence="4 5">
    <name type="scientific">Purpureocillium lilacinum</name>
    <name type="common">Paecilomyces lilacinus</name>
    <dbReference type="NCBI Taxonomy" id="33203"/>
    <lineage>
        <taxon>Eukaryota</taxon>
        <taxon>Fungi</taxon>
        <taxon>Dikarya</taxon>
        <taxon>Ascomycota</taxon>
        <taxon>Pezizomycotina</taxon>
        <taxon>Sordariomycetes</taxon>
        <taxon>Hypocreomycetidae</taxon>
        <taxon>Hypocreales</taxon>
        <taxon>Ophiocordycipitaceae</taxon>
        <taxon>Purpureocillium</taxon>
    </lineage>
</organism>
<gene>
    <name evidence="4" type="ORF">Purlil1_11007</name>
</gene>
<feature type="compositionally biased region" description="Basic and acidic residues" evidence="2">
    <location>
        <begin position="765"/>
        <end position="777"/>
    </location>
</feature>
<feature type="region of interest" description="Disordered" evidence="2">
    <location>
        <begin position="176"/>
        <end position="230"/>
    </location>
</feature>
<feature type="region of interest" description="Disordered" evidence="2">
    <location>
        <begin position="242"/>
        <end position="261"/>
    </location>
</feature>
<feature type="compositionally biased region" description="Basic and acidic residues" evidence="2">
    <location>
        <begin position="826"/>
        <end position="840"/>
    </location>
</feature>
<evidence type="ECO:0000313" key="5">
    <source>
        <dbReference type="Proteomes" id="UP001287286"/>
    </source>
</evidence>
<protein>
    <recommendedName>
        <fullName evidence="3">DUF676 domain-containing protein</fullName>
    </recommendedName>
</protein>
<dbReference type="SUPFAM" id="SSF53474">
    <property type="entry name" value="alpha/beta-Hydrolases"/>
    <property type="match status" value="1"/>
</dbReference>
<comment type="caution">
    <text evidence="4">The sequence shown here is derived from an EMBL/GenBank/DDBJ whole genome shotgun (WGS) entry which is preliminary data.</text>
</comment>
<feature type="domain" description="DUF676" evidence="3">
    <location>
        <begin position="352"/>
        <end position="469"/>
    </location>
</feature>
<dbReference type="InterPro" id="IPR029058">
    <property type="entry name" value="AB_hydrolase_fold"/>
</dbReference>
<evidence type="ECO:0000256" key="1">
    <source>
        <dbReference type="ARBA" id="ARBA00007920"/>
    </source>
</evidence>
<feature type="compositionally biased region" description="Polar residues" evidence="2">
    <location>
        <begin position="243"/>
        <end position="261"/>
    </location>
</feature>
<dbReference type="InterPro" id="IPR007751">
    <property type="entry name" value="DUF676_lipase-like"/>
</dbReference>
<proteinExistence type="inferred from homology"/>
<feature type="region of interest" description="Disordered" evidence="2">
    <location>
        <begin position="689"/>
        <end position="913"/>
    </location>
</feature>
<name>A0ABR0BKU2_PURLI</name>
<dbReference type="Proteomes" id="UP001287286">
    <property type="component" value="Unassembled WGS sequence"/>
</dbReference>
<sequence>MSTLLRPCIFMNRGCPSRQLARRLALVSPAYLTTRSREHHRRGTPADWHALARVASRRRQCHRPPCPFHAFSLHPGTRTGAPTQMAHREKATGRPRTTPRMQPAVPAHERGSVTSSNPPLRYAVKRLDPRFPARFVQYVLPARYEEPQVGVVLRRHQQVEQAQQQVAVCLRAREQVPGGQARRGQRAVVNPQASPPPPPPPDETGARPMMRGDDASPTVSHHPRADPGDSLASLRISLVDGQTDGQAARQTRQSETWTSPLSTAKLLFQGPRSDPGPFPAELQDLVDGHRGIIMASPPQLPPRAPGATDRMPHAGSTSPGHLELLRGDPRSSSTQSLVPSLADDDDGSRRTLLIIYIHGFYGNDQSFRSFPAHVHSLLRTLLADSHVIHSKIYPRYKTYKAIEVARDNFSAWLEPHESPTTDVILVGHSMGGLLAGEVVLMPNQSPYHHQAFKHKIIGTLSLDSPFLGLHPGIVVSGISSLFQPAPKSPDEIHDDVPPSPPSAPASLAPTSSIDSRLDSSASSFSSYPARENDDPHYDPPYWNDEPFRERPFIKRLANFASKHRSEGILHAVRNHVVSHLEFGGCLADYRGLVTRYNRLRALENVDELQAVNDGHPSAAYARVRFANYYTLSPGRPKVPKSPPPDACDPSDLDPLSDPSLPGDNASELEKDSYELTKEPDQTISLLDVEASSHRASGSSISTPRISVEAPADEEPEQPSSRDHDESSSLGEEVVDDAASPRELTRISMLSMQDIDPTPMEDEPDLEPRPDPELRVETVSDDLVLPPIPDEPQQPTLPDLDAFTDKNVRKQAERESKRMQKNYAQAVKDRAKAIRERDKLLEKRRKKAQKDADKVEKRAQKEQMRLDKEEKKRLAEARQAAEYQAHASVADSHFDDTESPHGVTEKAATAADGDKPRKLRKFCNLPGKTNGARDATWVDVYMDGMDEVGAHCGLFAPGPHYEQLVGDVGSRIVGWIHDDMSKRAILEAQ</sequence>